<evidence type="ECO:0000256" key="1">
    <source>
        <dbReference type="SAM" id="MobiDB-lite"/>
    </source>
</evidence>
<feature type="compositionally biased region" description="Basic residues" evidence="1">
    <location>
        <begin position="51"/>
        <end position="63"/>
    </location>
</feature>
<proteinExistence type="predicted"/>
<organism evidence="2 3">
    <name type="scientific">Frankliniella fusca</name>
    <dbReference type="NCBI Taxonomy" id="407009"/>
    <lineage>
        <taxon>Eukaryota</taxon>
        <taxon>Metazoa</taxon>
        <taxon>Ecdysozoa</taxon>
        <taxon>Arthropoda</taxon>
        <taxon>Hexapoda</taxon>
        <taxon>Insecta</taxon>
        <taxon>Pterygota</taxon>
        <taxon>Neoptera</taxon>
        <taxon>Paraneoptera</taxon>
        <taxon>Thysanoptera</taxon>
        <taxon>Terebrantia</taxon>
        <taxon>Thripoidea</taxon>
        <taxon>Thripidae</taxon>
        <taxon>Frankliniella</taxon>
    </lineage>
</organism>
<keyword evidence="2" id="KW-0396">Initiation factor</keyword>
<reference evidence="2" key="1">
    <citation type="submission" date="2021-07" db="EMBL/GenBank/DDBJ databases">
        <authorList>
            <person name="Catto M.A."/>
            <person name="Jacobson A."/>
            <person name="Kennedy G."/>
            <person name="Labadie P."/>
            <person name="Hunt B.G."/>
            <person name="Srinivasan R."/>
        </authorList>
    </citation>
    <scope>NUCLEOTIDE SEQUENCE</scope>
    <source>
        <strain evidence="2">PL_HMW_Pooled</strain>
        <tissue evidence="2">Head</tissue>
    </source>
</reference>
<name>A0AAE1H2P5_9NEOP</name>
<reference evidence="2" key="2">
    <citation type="journal article" date="2023" name="BMC Genomics">
        <title>Pest status, molecular evolution, and epigenetic factors derived from the genome assembly of Frankliniella fusca, a thysanopteran phytovirus vector.</title>
        <authorList>
            <person name="Catto M.A."/>
            <person name="Labadie P.E."/>
            <person name="Jacobson A.L."/>
            <person name="Kennedy G.G."/>
            <person name="Srinivasan R."/>
            <person name="Hunt B.G."/>
        </authorList>
    </citation>
    <scope>NUCLEOTIDE SEQUENCE</scope>
    <source>
        <strain evidence="2">PL_HMW_Pooled</strain>
    </source>
</reference>
<dbReference type="EMBL" id="JAHWGI010000310">
    <property type="protein sequence ID" value="KAK3913156.1"/>
    <property type="molecule type" value="Genomic_DNA"/>
</dbReference>
<comment type="caution">
    <text evidence="2">The sequence shown here is derived from an EMBL/GenBank/DDBJ whole genome shotgun (WGS) entry which is preliminary data.</text>
</comment>
<dbReference type="Proteomes" id="UP001219518">
    <property type="component" value="Unassembled WGS sequence"/>
</dbReference>
<evidence type="ECO:0000313" key="2">
    <source>
        <dbReference type="EMBL" id="KAK3913156.1"/>
    </source>
</evidence>
<feature type="non-terminal residue" evidence="2">
    <location>
        <position position="1"/>
    </location>
</feature>
<dbReference type="AlphaFoldDB" id="A0AAE1H2P5"/>
<gene>
    <name evidence="2" type="ORF">KUF71_022610</name>
</gene>
<sequence length="109" mass="11797">MVCFCPAPQPNDQRAGGPAEQGQVAAVQHEAAAAPGREHTAPPHPLLPHLTRLRLASHRRSPHRLPELPVRVAQDAGQELPQPGRREPPGQQAQGPRRHRPQEVNAAGE</sequence>
<keyword evidence="2" id="KW-0648">Protein biosynthesis</keyword>
<dbReference type="GO" id="GO:0003743">
    <property type="term" value="F:translation initiation factor activity"/>
    <property type="evidence" value="ECO:0007669"/>
    <property type="project" value="UniProtKB-KW"/>
</dbReference>
<feature type="region of interest" description="Disordered" evidence="1">
    <location>
        <begin position="1"/>
        <end position="109"/>
    </location>
</feature>
<protein>
    <submittedName>
        <fullName evidence="2">Eukaryotic translation initiation factor 3 subunit B</fullName>
    </submittedName>
</protein>
<keyword evidence="3" id="KW-1185">Reference proteome</keyword>
<feature type="compositionally biased region" description="Low complexity" evidence="1">
    <location>
        <begin position="20"/>
        <end position="34"/>
    </location>
</feature>
<accession>A0AAE1H2P5</accession>
<evidence type="ECO:0000313" key="3">
    <source>
        <dbReference type="Proteomes" id="UP001219518"/>
    </source>
</evidence>